<evidence type="ECO:0000256" key="4">
    <source>
        <dbReference type="ARBA" id="ARBA00022475"/>
    </source>
</evidence>
<evidence type="ECO:0000313" key="11">
    <source>
        <dbReference type="Proteomes" id="UP000051296"/>
    </source>
</evidence>
<dbReference type="PANTHER" id="PTHR43166">
    <property type="entry name" value="AMINO ACID IMPORT ATP-BINDING PROTEIN"/>
    <property type="match status" value="1"/>
</dbReference>
<keyword evidence="6" id="KW-0067">ATP-binding</keyword>
<protein>
    <submittedName>
        <fullName evidence="10">Polar amino acid ABC transporter ATPase</fullName>
    </submittedName>
</protein>
<accession>A0A0R2FYI6</accession>
<dbReference type="AlphaFoldDB" id="A0A0R2FYI6"/>
<reference evidence="10 11" key="1">
    <citation type="journal article" date="2015" name="Genome Announc.">
        <title>Expanding the biotechnology potential of lactobacilli through comparative genomics of 213 strains and associated genera.</title>
        <authorList>
            <person name="Sun Z."/>
            <person name="Harris H.M."/>
            <person name="McCann A."/>
            <person name="Guo C."/>
            <person name="Argimon S."/>
            <person name="Zhang W."/>
            <person name="Yang X."/>
            <person name="Jeffery I.B."/>
            <person name="Cooney J.C."/>
            <person name="Kagawa T.F."/>
            <person name="Liu W."/>
            <person name="Song Y."/>
            <person name="Salvetti E."/>
            <person name="Wrobel A."/>
            <person name="Rasinkangas P."/>
            <person name="Parkhill J."/>
            <person name="Rea M.C."/>
            <person name="O'Sullivan O."/>
            <person name="Ritari J."/>
            <person name="Douillard F.P."/>
            <person name="Paul Ross R."/>
            <person name="Yang R."/>
            <person name="Briner A.E."/>
            <person name="Felis G.E."/>
            <person name="de Vos W.M."/>
            <person name="Barrangou R."/>
            <person name="Klaenhammer T.R."/>
            <person name="Caufield P.W."/>
            <person name="Cui Y."/>
            <person name="Zhang H."/>
            <person name="O'Toole P.W."/>
        </authorList>
    </citation>
    <scope>NUCLEOTIDE SEQUENCE [LARGE SCALE GENOMIC DNA]</scope>
    <source>
        <strain evidence="10 11">DSM 20190</strain>
    </source>
</reference>
<keyword evidence="11" id="KW-1185">Reference proteome</keyword>
<dbReference type="InterPro" id="IPR003593">
    <property type="entry name" value="AAA+_ATPase"/>
</dbReference>
<comment type="subcellular location">
    <subcellularLocation>
        <location evidence="1">Cell membrane</location>
        <topology evidence="1">Peripheral membrane protein</topology>
    </subcellularLocation>
</comment>
<dbReference type="InterPro" id="IPR003439">
    <property type="entry name" value="ABC_transporter-like_ATP-bd"/>
</dbReference>
<dbReference type="STRING" id="1123500.GCA_000420365_00464"/>
<dbReference type="eggNOG" id="COG1126">
    <property type="taxonomic scope" value="Bacteria"/>
</dbReference>
<evidence type="ECO:0000256" key="1">
    <source>
        <dbReference type="ARBA" id="ARBA00004202"/>
    </source>
</evidence>
<keyword evidence="4" id="KW-1003">Cell membrane</keyword>
<name>A0A0R2FYI6_9LACO</name>
<dbReference type="SUPFAM" id="SSF52540">
    <property type="entry name" value="P-loop containing nucleoside triphosphate hydrolases"/>
    <property type="match status" value="1"/>
</dbReference>
<sequence length="246" mass="27244">MKQMTILTLEKLHKEYQDRVILESISAKVTAGDVIAILGASGAGKSTLLRELNMLERPTSGHVIFEGQYLEALKDKELDQVRQDIGMVFQSFNLFPNMTVIDNITLALVKLKGQAKGQAEKTANQLLAKVGLSDFAGVYPASLSGGQKQRVAIARALAMEPKIMLFDEPTSALDPQMVKEVLKTMQSLADEGMTMLVVTHELGFAREVANKVWFMADGQIDIYQQSADFFERPRSLKAQQFLATMM</sequence>
<dbReference type="GO" id="GO:0016887">
    <property type="term" value="F:ATP hydrolysis activity"/>
    <property type="evidence" value="ECO:0007669"/>
    <property type="project" value="InterPro"/>
</dbReference>
<evidence type="ECO:0000259" key="9">
    <source>
        <dbReference type="PROSITE" id="PS50893"/>
    </source>
</evidence>
<evidence type="ECO:0000256" key="5">
    <source>
        <dbReference type="ARBA" id="ARBA00022741"/>
    </source>
</evidence>
<dbReference type="InParanoid" id="A0A0R2FYI6"/>
<evidence type="ECO:0000256" key="6">
    <source>
        <dbReference type="ARBA" id="ARBA00022840"/>
    </source>
</evidence>
<dbReference type="InterPro" id="IPR027417">
    <property type="entry name" value="P-loop_NTPase"/>
</dbReference>
<dbReference type="SMART" id="SM00382">
    <property type="entry name" value="AAA"/>
    <property type="match status" value="1"/>
</dbReference>
<evidence type="ECO:0000256" key="2">
    <source>
        <dbReference type="ARBA" id="ARBA00005417"/>
    </source>
</evidence>
<comment type="similarity">
    <text evidence="2">Belongs to the ABC transporter superfamily.</text>
</comment>
<dbReference type="InterPro" id="IPR017871">
    <property type="entry name" value="ABC_transporter-like_CS"/>
</dbReference>
<dbReference type="GO" id="GO:0005524">
    <property type="term" value="F:ATP binding"/>
    <property type="evidence" value="ECO:0007669"/>
    <property type="project" value="UniProtKB-KW"/>
</dbReference>
<dbReference type="GO" id="GO:0005886">
    <property type="term" value="C:plasma membrane"/>
    <property type="evidence" value="ECO:0007669"/>
    <property type="project" value="UniProtKB-SubCell"/>
</dbReference>
<feature type="domain" description="ABC transporter" evidence="9">
    <location>
        <begin position="7"/>
        <end position="242"/>
    </location>
</feature>
<evidence type="ECO:0000256" key="7">
    <source>
        <dbReference type="ARBA" id="ARBA00022970"/>
    </source>
</evidence>
<dbReference type="InterPro" id="IPR030679">
    <property type="entry name" value="ABC_ATPase_HisP-typ"/>
</dbReference>
<keyword evidence="7" id="KW-0029">Amino-acid transport</keyword>
<evidence type="ECO:0000256" key="8">
    <source>
        <dbReference type="ARBA" id="ARBA00023136"/>
    </source>
</evidence>
<dbReference type="PROSITE" id="PS00211">
    <property type="entry name" value="ABC_TRANSPORTER_1"/>
    <property type="match status" value="1"/>
</dbReference>
<organism evidence="10 11">
    <name type="scientific">Weissella halotolerans DSM 20190</name>
    <dbReference type="NCBI Taxonomy" id="1123500"/>
    <lineage>
        <taxon>Bacteria</taxon>
        <taxon>Bacillati</taxon>
        <taxon>Bacillota</taxon>
        <taxon>Bacilli</taxon>
        <taxon>Lactobacillales</taxon>
        <taxon>Lactobacillaceae</taxon>
        <taxon>Weissella</taxon>
    </lineage>
</organism>
<dbReference type="GO" id="GO:0015424">
    <property type="term" value="F:ABC-type amino acid transporter activity"/>
    <property type="evidence" value="ECO:0007669"/>
    <property type="project" value="InterPro"/>
</dbReference>
<dbReference type="PROSITE" id="PS50893">
    <property type="entry name" value="ABC_TRANSPORTER_2"/>
    <property type="match status" value="1"/>
</dbReference>
<keyword evidence="3" id="KW-0813">Transport</keyword>
<dbReference type="Gene3D" id="3.40.50.300">
    <property type="entry name" value="P-loop containing nucleotide triphosphate hydrolases"/>
    <property type="match status" value="1"/>
</dbReference>
<dbReference type="PIRSF" id="PIRSF039085">
    <property type="entry name" value="ABC_ATPase_HisP"/>
    <property type="match status" value="1"/>
</dbReference>
<comment type="caution">
    <text evidence="10">The sequence shown here is derived from an EMBL/GenBank/DDBJ whole genome shotgun (WGS) entry which is preliminary data.</text>
</comment>
<keyword evidence="5" id="KW-0547">Nucleotide-binding</keyword>
<evidence type="ECO:0000256" key="3">
    <source>
        <dbReference type="ARBA" id="ARBA00022448"/>
    </source>
</evidence>
<dbReference type="CDD" id="cd03262">
    <property type="entry name" value="ABC_HisP_GlnQ"/>
    <property type="match status" value="1"/>
</dbReference>
<dbReference type="InterPro" id="IPR050086">
    <property type="entry name" value="MetN_ABC_transporter-like"/>
</dbReference>
<dbReference type="PANTHER" id="PTHR43166:SF9">
    <property type="entry name" value="GLUTAMATE_ASPARTATE IMPORT ATP-BINDING PROTEIN GLTL"/>
    <property type="match status" value="1"/>
</dbReference>
<evidence type="ECO:0000313" key="10">
    <source>
        <dbReference type="EMBL" id="KRN33240.1"/>
    </source>
</evidence>
<proteinExistence type="inferred from homology"/>
<dbReference type="Proteomes" id="UP000051296">
    <property type="component" value="Unassembled WGS sequence"/>
</dbReference>
<dbReference type="PATRIC" id="fig|1123500.6.peg.37"/>
<dbReference type="EMBL" id="JQAX01000001">
    <property type="protein sequence ID" value="KRN33240.1"/>
    <property type="molecule type" value="Genomic_DNA"/>
</dbReference>
<dbReference type="Pfam" id="PF00005">
    <property type="entry name" value="ABC_tran"/>
    <property type="match status" value="1"/>
</dbReference>
<keyword evidence="8" id="KW-0472">Membrane</keyword>
<gene>
    <name evidence="10" type="ORF">IV68_GL000038</name>
</gene>